<keyword evidence="3" id="KW-1185">Reference proteome</keyword>
<proteinExistence type="predicted"/>
<dbReference type="Proteomes" id="UP000658514">
    <property type="component" value="Unassembled WGS sequence"/>
</dbReference>
<dbReference type="InterPro" id="IPR050904">
    <property type="entry name" value="Adhesion/Biosynth-related"/>
</dbReference>
<dbReference type="PROSITE" id="PS50213">
    <property type="entry name" value="FAS1"/>
    <property type="match status" value="1"/>
</dbReference>
<dbReference type="SUPFAM" id="SSF82153">
    <property type="entry name" value="FAS1 domain"/>
    <property type="match status" value="1"/>
</dbReference>
<dbReference type="EMBL" id="JACJQH010000019">
    <property type="protein sequence ID" value="MBD2196588.1"/>
    <property type="molecule type" value="Genomic_DNA"/>
</dbReference>
<sequence>MADLVETAIQAGNFNTLVQVVEAVGLTEVLKRPGSLTIFAPTDDAFAQLPAGTLDKLLQDIPKLKKIVAYHVASGDVRSDDLVQINEAETLEGSILAIESTHGAVKINDANVLQTDILADNGVIHVIDAVLIPALIAGGTSSSVA</sequence>
<name>A0ABR8A9M9_9CYAN</name>
<protein>
    <submittedName>
        <fullName evidence="2">Fasciclin domain-containing protein</fullName>
    </submittedName>
</protein>
<dbReference type="SMART" id="SM00554">
    <property type="entry name" value="FAS1"/>
    <property type="match status" value="1"/>
</dbReference>
<accession>A0ABR8A9M9</accession>
<evidence type="ECO:0000313" key="3">
    <source>
        <dbReference type="Proteomes" id="UP000658514"/>
    </source>
</evidence>
<dbReference type="Pfam" id="PF02469">
    <property type="entry name" value="Fasciclin"/>
    <property type="match status" value="1"/>
</dbReference>
<dbReference type="InterPro" id="IPR000782">
    <property type="entry name" value="FAS1_domain"/>
</dbReference>
<dbReference type="Gene3D" id="2.30.180.10">
    <property type="entry name" value="FAS1 domain"/>
    <property type="match status" value="1"/>
</dbReference>
<dbReference type="PANTHER" id="PTHR10900">
    <property type="entry name" value="PERIOSTIN-RELATED"/>
    <property type="match status" value="1"/>
</dbReference>
<reference evidence="2 3" key="1">
    <citation type="journal article" date="2020" name="ISME J.">
        <title>Comparative genomics reveals insights into cyanobacterial evolution and habitat adaptation.</title>
        <authorList>
            <person name="Chen M.Y."/>
            <person name="Teng W.K."/>
            <person name="Zhao L."/>
            <person name="Hu C.X."/>
            <person name="Zhou Y.K."/>
            <person name="Han B.P."/>
            <person name="Song L.R."/>
            <person name="Shu W.S."/>
        </authorList>
    </citation>
    <scope>NUCLEOTIDE SEQUENCE [LARGE SCALE GENOMIC DNA]</scope>
    <source>
        <strain evidence="2 3">FACHB-288</strain>
    </source>
</reference>
<feature type="domain" description="FAS1" evidence="1">
    <location>
        <begin position="1"/>
        <end position="131"/>
    </location>
</feature>
<gene>
    <name evidence="2" type="ORF">H6G24_13940</name>
</gene>
<comment type="caution">
    <text evidence="2">The sequence shown here is derived from an EMBL/GenBank/DDBJ whole genome shotgun (WGS) entry which is preliminary data.</text>
</comment>
<evidence type="ECO:0000313" key="2">
    <source>
        <dbReference type="EMBL" id="MBD2196588.1"/>
    </source>
</evidence>
<organism evidence="2 3">
    <name type="scientific">Calothrix parietina FACHB-288</name>
    <dbReference type="NCBI Taxonomy" id="2692896"/>
    <lineage>
        <taxon>Bacteria</taxon>
        <taxon>Bacillati</taxon>
        <taxon>Cyanobacteriota</taxon>
        <taxon>Cyanophyceae</taxon>
        <taxon>Nostocales</taxon>
        <taxon>Calotrichaceae</taxon>
        <taxon>Calothrix</taxon>
    </lineage>
</organism>
<evidence type="ECO:0000259" key="1">
    <source>
        <dbReference type="PROSITE" id="PS50213"/>
    </source>
</evidence>
<dbReference type="RefSeq" id="WP_190548582.1">
    <property type="nucleotide sequence ID" value="NZ_CAWPNO010000050.1"/>
</dbReference>
<dbReference type="InterPro" id="IPR036378">
    <property type="entry name" value="FAS1_dom_sf"/>
</dbReference>
<dbReference type="PANTHER" id="PTHR10900:SF77">
    <property type="entry name" value="FI19380P1"/>
    <property type="match status" value="1"/>
</dbReference>